<name>A0ABP9DFX0_9BACT</name>
<evidence type="ECO:0000259" key="5">
    <source>
        <dbReference type="Pfam" id="PF22780"/>
    </source>
</evidence>
<dbReference type="InterPro" id="IPR057661">
    <property type="entry name" value="RsdA/BaiN/AoA(So)_Rossmann"/>
</dbReference>
<dbReference type="Pfam" id="PF03486">
    <property type="entry name" value="HI0933_like"/>
    <property type="match status" value="1"/>
</dbReference>
<evidence type="ECO:0000313" key="7">
    <source>
        <dbReference type="Proteomes" id="UP001500298"/>
    </source>
</evidence>
<dbReference type="EMBL" id="BAABJX010000051">
    <property type="protein sequence ID" value="GAA4844515.1"/>
    <property type="molecule type" value="Genomic_DNA"/>
</dbReference>
<dbReference type="InterPro" id="IPR023166">
    <property type="entry name" value="BaiN-like_dom_sf"/>
</dbReference>
<evidence type="ECO:0000256" key="2">
    <source>
        <dbReference type="ARBA" id="ARBA00022630"/>
    </source>
</evidence>
<dbReference type="InterPro" id="IPR055178">
    <property type="entry name" value="RsdA/BaiN/AoA(So)-like_dom"/>
</dbReference>
<dbReference type="InterPro" id="IPR036188">
    <property type="entry name" value="FAD/NAD-bd_sf"/>
</dbReference>
<keyword evidence="7" id="KW-1185">Reference proteome</keyword>
<dbReference type="SUPFAM" id="SSF160996">
    <property type="entry name" value="HI0933 insert domain-like"/>
    <property type="match status" value="1"/>
</dbReference>
<keyword evidence="3" id="KW-0274">FAD</keyword>
<dbReference type="Gene3D" id="1.10.8.260">
    <property type="entry name" value="HI0933 insert domain-like"/>
    <property type="match status" value="1"/>
</dbReference>
<dbReference type="Gene3D" id="2.40.30.10">
    <property type="entry name" value="Translation factors"/>
    <property type="match status" value="1"/>
</dbReference>
<dbReference type="NCBIfam" id="TIGR00275">
    <property type="entry name" value="aminoacetone oxidase family FAD-binding enzyme"/>
    <property type="match status" value="1"/>
</dbReference>
<dbReference type="PRINTS" id="PR00368">
    <property type="entry name" value="FADPNR"/>
</dbReference>
<proteinExistence type="predicted"/>
<keyword evidence="2" id="KW-0285">Flavoprotein</keyword>
<evidence type="ECO:0000259" key="4">
    <source>
        <dbReference type="Pfam" id="PF03486"/>
    </source>
</evidence>
<evidence type="ECO:0000256" key="3">
    <source>
        <dbReference type="ARBA" id="ARBA00022827"/>
    </source>
</evidence>
<evidence type="ECO:0000256" key="1">
    <source>
        <dbReference type="ARBA" id="ARBA00001974"/>
    </source>
</evidence>
<protein>
    <submittedName>
        <fullName evidence="6">NAD(P)/FAD-dependent oxidoreductase</fullName>
    </submittedName>
</protein>
<comment type="caution">
    <text evidence="6">The sequence shown here is derived from an EMBL/GenBank/DDBJ whole genome shotgun (WGS) entry which is preliminary data.</text>
</comment>
<dbReference type="InterPro" id="IPR004792">
    <property type="entry name" value="BaiN-like"/>
</dbReference>
<evidence type="ECO:0000313" key="6">
    <source>
        <dbReference type="EMBL" id="GAA4844515.1"/>
    </source>
</evidence>
<dbReference type="Gene3D" id="3.50.50.60">
    <property type="entry name" value="FAD/NAD(P)-binding domain"/>
    <property type="match status" value="1"/>
</dbReference>
<reference evidence="7" key="1">
    <citation type="journal article" date="2019" name="Int. J. Syst. Evol. Microbiol.">
        <title>The Global Catalogue of Microorganisms (GCM) 10K type strain sequencing project: providing services to taxonomists for standard genome sequencing and annotation.</title>
        <authorList>
            <consortium name="The Broad Institute Genomics Platform"/>
            <consortium name="The Broad Institute Genome Sequencing Center for Infectious Disease"/>
            <person name="Wu L."/>
            <person name="Ma J."/>
        </authorList>
    </citation>
    <scope>NUCLEOTIDE SEQUENCE [LARGE SCALE GENOMIC DNA]</scope>
    <source>
        <strain evidence="7">JCM 18326</strain>
    </source>
</reference>
<dbReference type="RefSeq" id="WP_345373543.1">
    <property type="nucleotide sequence ID" value="NZ_BAABJX010000051.1"/>
</dbReference>
<organism evidence="6 7">
    <name type="scientific">Algivirga pacifica</name>
    <dbReference type="NCBI Taxonomy" id="1162670"/>
    <lineage>
        <taxon>Bacteria</taxon>
        <taxon>Pseudomonadati</taxon>
        <taxon>Bacteroidota</taxon>
        <taxon>Cytophagia</taxon>
        <taxon>Cytophagales</taxon>
        <taxon>Flammeovirgaceae</taxon>
        <taxon>Algivirga</taxon>
    </lineage>
</organism>
<comment type="cofactor">
    <cofactor evidence="1">
        <name>FAD</name>
        <dbReference type="ChEBI" id="CHEBI:57692"/>
    </cofactor>
</comment>
<dbReference type="PANTHER" id="PTHR42887">
    <property type="entry name" value="OS12G0638800 PROTEIN"/>
    <property type="match status" value="1"/>
</dbReference>
<feature type="domain" description="RsdA/BaiN/AoA(So)-like Rossmann fold-like" evidence="4">
    <location>
        <begin position="2"/>
        <end position="400"/>
    </location>
</feature>
<dbReference type="PANTHER" id="PTHR42887:SF2">
    <property type="entry name" value="OS12G0638800 PROTEIN"/>
    <property type="match status" value="1"/>
</dbReference>
<accession>A0ABP9DFX0</accession>
<dbReference type="SUPFAM" id="SSF51905">
    <property type="entry name" value="FAD/NAD(P)-binding domain"/>
    <property type="match status" value="1"/>
</dbReference>
<sequence>MKVAIIGGGAAGFFAGIHAAYQEGTQVTIFEKSSQLLAKVKVSGGGRCNVTHACFQASALSKHYPRGEKFLKKAFGHFMTKDTIKFFEDRGVELKTEEDGRMFPTTDDSQTIINCLMAEAKKLGVMIRHKYEVTKLTPQEGGGYQLQFKAGEEAYFDRVIITTGGSPKITGLQWLKNLGLAVESPVPSLFTFNMPGDPIRGLMGLSVPQARVKVIGSKLAAEGPLLITHWGMSGPAVLRLSAWGARELSDRQYHFQVAVSWVTDRKEEELRTYIQQVKQEMGNRKVVNKNPFQLPSRLWNHLLEKIELDAEARWNDLSKKSLNRLINTLLADEYEVKGKTTFKEEFVTCGGVSLQEINVKRMESKQLPGLFFAGEVLDIDGITGGFNFQAAWTTGYLAGTAAGAFNEE</sequence>
<dbReference type="Pfam" id="PF22780">
    <property type="entry name" value="HI0933_like_1st"/>
    <property type="match status" value="1"/>
</dbReference>
<gene>
    <name evidence="6" type="ORF">GCM10023331_31700</name>
</gene>
<dbReference type="Proteomes" id="UP001500298">
    <property type="component" value="Unassembled WGS sequence"/>
</dbReference>
<feature type="domain" description="RsdA/BaiN/AoA(So)-like insert" evidence="5">
    <location>
        <begin position="186"/>
        <end position="347"/>
    </location>
</feature>